<dbReference type="Pfam" id="PF01479">
    <property type="entry name" value="S4"/>
    <property type="match status" value="1"/>
</dbReference>
<keyword evidence="14" id="KW-1185">Reference proteome</keyword>
<dbReference type="CDD" id="cd00165">
    <property type="entry name" value="S4"/>
    <property type="match status" value="1"/>
</dbReference>
<evidence type="ECO:0000313" key="14">
    <source>
        <dbReference type="Proteomes" id="UP001306508"/>
    </source>
</evidence>
<evidence type="ECO:0000313" key="13">
    <source>
        <dbReference type="EMBL" id="KAK5781724.1"/>
    </source>
</evidence>
<comment type="similarity">
    <text evidence="2">Belongs to the universal ribosomal protein uS4 family.</text>
</comment>
<evidence type="ECO:0000256" key="7">
    <source>
        <dbReference type="ARBA" id="ARBA00023274"/>
    </source>
</evidence>
<dbReference type="GO" id="GO:0019843">
    <property type="term" value="F:rRNA binding"/>
    <property type="evidence" value="ECO:0007669"/>
    <property type="project" value="UniProtKB-KW"/>
</dbReference>
<evidence type="ECO:0000256" key="3">
    <source>
        <dbReference type="ARBA" id="ARBA00022730"/>
    </source>
</evidence>
<evidence type="ECO:0000256" key="1">
    <source>
        <dbReference type="ARBA" id="ARBA00004173"/>
    </source>
</evidence>
<reference evidence="14" key="1">
    <citation type="submission" date="2023-07" db="EMBL/GenBank/DDBJ databases">
        <title>A draft genome of Kazachstania heterogenica Y-27499.</title>
        <authorList>
            <person name="Donic C."/>
            <person name="Kralova J.S."/>
            <person name="Fidel L."/>
            <person name="Ben-Dor S."/>
            <person name="Jung S."/>
        </authorList>
    </citation>
    <scope>NUCLEOTIDE SEQUENCE [LARGE SCALE GENOMIC DNA]</scope>
    <source>
        <strain evidence="14">Y27499</strain>
    </source>
</reference>
<comment type="caution">
    <text evidence="13">The sequence shown here is derived from an EMBL/GenBank/DDBJ whole genome shotgun (WGS) entry which is preliminary data.</text>
</comment>
<dbReference type="PROSITE" id="PS50889">
    <property type="entry name" value="S4"/>
    <property type="match status" value="1"/>
</dbReference>
<feature type="coiled-coil region" evidence="11">
    <location>
        <begin position="200"/>
        <end position="240"/>
    </location>
</feature>
<comment type="subcellular location">
    <subcellularLocation>
        <location evidence="1">Mitochondrion</location>
    </subcellularLocation>
</comment>
<name>A0AAN7ZT59_9SACH</name>
<dbReference type="GO" id="GO:0003735">
    <property type="term" value="F:structural constituent of ribosome"/>
    <property type="evidence" value="ECO:0007669"/>
    <property type="project" value="TreeGrafter"/>
</dbReference>
<keyword evidence="11" id="KW-0175">Coiled coil</keyword>
<keyword evidence="4 10" id="KW-0694">RNA-binding</keyword>
<dbReference type="Proteomes" id="UP001306508">
    <property type="component" value="Unassembled WGS sequence"/>
</dbReference>
<evidence type="ECO:0000256" key="4">
    <source>
        <dbReference type="ARBA" id="ARBA00022884"/>
    </source>
</evidence>
<dbReference type="EMBL" id="JAWIZZ010000031">
    <property type="protein sequence ID" value="KAK5781724.1"/>
    <property type="molecule type" value="Genomic_DNA"/>
</dbReference>
<dbReference type="FunFam" id="3.10.290.10:FF:000025">
    <property type="entry name" value="30S ribosomal subunit S4"/>
    <property type="match status" value="1"/>
</dbReference>
<dbReference type="InterPro" id="IPR018079">
    <property type="entry name" value="Ribosomal_uS4_CS"/>
</dbReference>
<evidence type="ECO:0000256" key="9">
    <source>
        <dbReference type="ARBA" id="ARBA00071419"/>
    </source>
</evidence>
<dbReference type="InterPro" id="IPR022801">
    <property type="entry name" value="Ribosomal_uS4"/>
</dbReference>
<evidence type="ECO:0000256" key="11">
    <source>
        <dbReference type="SAM" id="Coils"/>
    </source>
</evidence>
<feature type="domain" description="RNA-binding S4" evidence="12">
    <location>
        <begin position="109"/>
        <end position="172"/>
    </location>
</feature>
<organism evidence="13 14">
    <name type="scientific">Arxiozyma heterogenica</name>
    <dbReference type="NCBI Taxonomy" id="278026"/>
    <lineage>
        <taxon>Eukaryota</taxon>
        <taxon>Fungi</taxon>
        <taxon>Dikarya</taxon>
        <taxon>Ascomycota</taxon>
        <taxon>Saccharomycotina</taxon>
        <taxon>Saccharomycetes</taxon>
        <taxon>Saccharomycetales</taxon>
        <taxon>Saccharomycetaceae</taxon>
        <taxon>Arxiozyma</taxon>
    </lineage>
</organism>
<protein>
    <recommendedName>
        <fullName evidence="9">Small ribosomal subunit protein uS4m</fullName>
    </recommendedName>
</protein>
<dbReference type="InterPro" id="IPR002942">
    <property type="entry name" value="S4_RNA-bd"/>
</dbReference>
<evidence type="ECO:0000256" key="8">
    <source>
        <dbReference type="ARBA" id="ARBA00037226"/>
    </source>
</evidence>
<dbReference type="GO" id="GO:0042274">
    <property type="term" value="P:ribosomal small subunit biogenesis"/>
    <property type="evidence" value="ECO:0007669"/>
    <property type="project" value="TreeGrafter"/>
</dbReference>
<evidence type="ECO:0000256" key="10">
    <source>
        <dbReference type="PROSITE-ProRule" id="PRU00182"/>
    </source>
</evidence>
<accession>A0AAN7ZT59</accession>
<dbReference type="SUPFAM" id="SSF55174">
    <property type="entry name" value="Alpha-L RNA-binding motif"/>
    <property type="match status" value="1"/>
</dbReference>
<keyword evidence="6" id="KW-0496">Mitochondrion</keyword>
<dbReference type="PROSITE" id="PS00632">
    <property type="entry name" value="RIBOSOMAL_S4"/>
    <property type="match status" value="1"/>
</dbReference>
<sequence length="512" mass="59948">MPKKAVLLKSLTRGRIRASFNKYNLFNLYKKGKIDFRTKTLYQQKFYAKQETRAYHGEHLTEGRFNTLFSSKLNSVAQLDASLRKSGGNTNNKLKETPYILQTYATLEKRLEFALFRAMFASSIRQARQFILHGNVFVNGIKMRHPGYPLKPGDIFHVKQDKVLEALGAKKPSLEESLKIDKIQIEEWNQYVKDAKENPKKAWDEKIAKFKNKNASYEEKKEFSEFIQQYRNNIEKDERRELESSTNKSLLNKILELHYDKLKCNQPESNNSKKEQNNTPLTLKDIQQLVNKDNTEKLAHDLMKCYQDLIKSGLIGWDKLSSLIKDKKDEDYENILKKYGEKLSSLPKDFTDTLSVNEKGLIRSANKLLAEVANKYSLQLSTYYRQLLNDVNSENIPYDPNWVDQLDYHPAVDFDKLKENERKEMKAIQLPWQKGYTYGRKDISKPYFTPWKPRQFLAPFAILPNHLEISFKTCSAIYLRDPIARPGQSEVISPFALNVHERAYMYYVRKGR</sequence>
<dbReference type="PANTHER" id="PTHR11831">
    <property type="entry name" value="30S 40S RIBOSOMAL PROTEIN"/>
    <property type="match status" value="1"/>
</dbReference>
<dbReference type="SMART" id="SM00363">
    <property type="entry name" value="S4"/>
    <property type="match status" value="1"/>
</dbReference>
<dbReference type="InterPro" id="IPR036986">
    <property type="entry name" value="S4_RNA-bd_sf"/>
</dbReference>
<dbReference type="AlphaFoldDB" id="A0AAN7ZT59"/>
<keyword evidence="5" id="KW-0689">Ribosomal protein</keyword>
<evidence type="ECO:0000259" key="12">
    <source>
        <dbReference type="SMART" id="SM00363"/>
    </source>
</evidence>
<evidence type="ECO:0000256" key="6">
    <source>
        <dbReference type="ARBA" id="ARBA00023128"/>
    </source>
</evidence>
<dbReference type="PANTHER" id="PTHR11831:SF4">
    <property type="entry name" value="SMALL RIBOSOMAL SUBUNIT PROTEIN US4M"/>
    <property type="match status" value="1"/>
</dbReference>
<gene>
    <name evidence="13" type="ORF">RI543_000910</name>
</gene>
<keyword evidence="7" id="KW-0687">Ribonucleoprotein</keyword>
<evidence type="ECO:0000256" key="2">
    <source>
        <dbReference type="ARBA" id="ARBA00007465"/>
    </source>
</evidence>
<dbReference type="Gene3D" id="3.10.290.10">
    <property type="entry name" value="RNA-binding S4 domain"/>
    <property type="match status" value="1"/>
</dbReference>
<proteinExistence type="inferred from homology"/>
<comment type="function">
    <text evidence="8">Component of the mitochondrial ribosome (mitoribosome), a dedicated translation machinery responsible for the synthesis of mitochondrial genome-encoded proteins, including at least some of the essential transmembrane subunits of the mitochondrial respiratory chain. The mitoribosomes are attached to the mitochondrial inner membrane and translation products are cotranslationally integrated into the membrane.</text>
</comment>
<evidence type="ECO:0000256" key="5">
    <source>
        <dbReference type="ARBA" id="ARBA00022980"/>
    </source>
</evidence>
<keyword evidence="3 10" id="KW-0699">rRNA-binding</keyword>
<dbReference type="GO" id="GO:0005763">
    <property type="term" value="C:mitochondrial small ribosomal subunit"/>
    <property type="evidence" value="ECO:0007669"/>
    <property type="project" value="TreeGrafter"/>
</dbReference>